<sequence length="551" mass="61489">MTAQGAIASIDPRTVKGIRPWPHPLTASLFARPTHDGRRHVASRHPHRREGRRASDRRIGIRLGDVSRRCTPVARVLRTMSRLVVVSNRVAIPNEHGAGGLASGVMAALRDSGGIWFGWNGRVVATLADEVNTQTDGNVTYATLGLTQRDFTDYYSGFANRTLWPLFHFRPSLVDFTRSTYEAYVRVNAHFAERLAPLLRPGDLVWIHDYHLIPLGAALRRLGVLSRIGFFLHTPFPPSELLVTLPVHRELFEALLAYDLVGFQTESYLKAFREYIVGEANGEINERGVISIRGGRHSVRAGVFPIGIDVDRTAEQAAAAGELEPVRALKASIGSRALIIGVDRLDYSKGLPERFKAYAELLDKETSLRRSVILLQIAPPSRSEVPEYRRLRRQLERLAGSINGKLADADWSPIRYVNKTYRPDVLSGCYRHARVGLVTPLRDGMNLVAKEYVACQNPRDPGVLVLFRFAGAANDLRGALLVNPNDIEATARTLNAALDMSLGDRRLRWEESMAALRRQDVTAWRTRFIRALAQTSGSEEQDYSDVSLPRN</sequence>
<proteinExistence type="inferred from homology"/>
<reference evidence="3 4" key="1">
    <citation type="submission" date="2020-07" db="EMBL/GenBank/DDBJ databases">
        <title>Genomic Encyclopedia of Type Strains, Phase IV (KMG-V): Genome sequencing to study the core and pangenomes of soil and plant-associated prokaryotes.</title>
        <authorList>
            <person name="Whitman W."/>
        </authorList>
    </citation>
    <scope>NUCLEOTIDE SEQUENCE [LARGE SCALE GENOMIC DNA]</scope>
    <source>
        <strain evidence="3 4">RH2WT43</strain>
    </source>
</reference>
<feature type="compositionally biased region" description="Basic residues" evidence="2">
    <location>
        <begin position="37"/>
        <end position="51"/>
    </location>
</feature>
<dbReference type="GO" id="GO:0005992">
    <property type="term" value="P:trehalose biosynthetic process"/>
    <property type="evidence" value="ECO:0007669"/>
    <property type="project" value="InterPro"/>
</dbReference>
<name>A0A839F6S2_9GAMM</name>
<dbReference type="Gene3D" id="3.40.50.2000">
    <property type="entry name" value="Glycogen Phosphorylase B"/>
    <property type="match status" value="2"/>
</dbReference>
<dbReference type="GO" id="GO:0003825">
    <property type="term" value="F:alpha,alpha-trehalose-phosphate synthase (UDP-forming) activity"/>
    <property type="evidence" value="ECO:0007669"/>
    <property type="project" value="UniProtKB-EC"/>
</dbReference>
<dbReference type="EMBL" id="JACGXL010000002">
    <property type="protein sequence ID" value="MBA8887871.1"/>
    <property type="molecule type" value="Genomic_DNA"/>
</dbReference>
<dbReference type="PANTHER" id="PTHR10788">
    <property type="entry name" value="TREHALOSE-6-PHOSPHATE SYNTHASE"/>
    <property type="match status" value="1"/>
</dbReference>
<feature type="region of interest" description="Disordered" evidence="2">
    <location>
        <begin position="27"/>
        <end position="56"/>
    </location>
</feature>
<dbReference type="Pfam" id="PF00982">
    <property type="entry name" value="Glyco_transf_20"/>
    <property type="match status" value="1"/>
</dbReference>
<keyword evidence="3" id="KW-0808">Transferase</keyword>
<organism evidence="3 4">
    <name type="scientific">Dokdonella fugitiva</name>
    <dbReference type="NCBI Taxonomy" id="328517"/>
    <lineage>
        <taxon>Bacteria</taxon>
        <taxon>Pseudomonadati</taxon>
        <taxon>Pseudomonadota</taxon>
        <taxon>Gammaproteobacteria</taxon>
        <taxon>Lysobacterales</taxon>
        <taxon>Rhodanobacteraceae</taxon>
        <taxon>Dokdonella</taxon>
    </lineage>
</organism>
<dbReference type="EC" id="2.4.1.15" evidence="3"/>
<dbReference type="Proteomes" id="UP000550401">
    <property type="component" value="Unassembled WGS sequence"/>
</dbReference>
<evidence type="ECO:0000313" key="4">
    <source>
        <dbReference type="Proteomes" id="UP000550401"/>
    </source>
</evidence>
<gene>
    <name evidence="3" type="ORF">FHW12_002085</name>
</gene>
<dbReference type="AlphaFoldDB" id="A0A839F6S2"/>
<keyword evidence="4" id="KW-1185">Reference proteome</keyword>
<accession>A0A839F6S2</accession>
<dbReference type="PANTHER" id="PTHR10788:SF106">
    <property type="entry name" value="BCDNA.GH08860"/>
    <property type="match status" value="1"/>
</dbReference>
<evidence type="ECO:0000256" key="1">
    <source>
        <dbReference type="ARBA" id="ARBA00008799"/>
    </source>
</evidence>
<comment type="caution">
    <text evidence="3">The sequence shown here is derived from an EMBL/GenBank/DDBJ whole genome shotgun (WGS) entry which is preliminary data.</text>
</comment>
<comment type="similarity">
    <text evidence="1">Belongs to the glycosyltransferase 20 family.</text>
</comment>
<protein>
    <submittedName>
        <fullName evidence="3">Trehalose 6-phosphate synthase</fullName>
        <ecNumber evidence="3">2.4.1.15</ecNumber>
    </submittedName>
</protein>
<dbReference type="CDD" id="cd03788">
    <property type="entry name" value="GT20_TPS"/>
    <property type="match status" value="1"/>
</dbReference>
<dbReference type="SUPFAM" id="SSF53756">
    <property type="entry name" value="UDP-Glycosyltransferase/glycogen phosphorylase"/>
    <property type="match status" value="1"/>
</dbReference>
<dbReference type="InterPro" id="IPR001830">
    <property type="entry name" value="Glyco_trans_20"/>
</dbReference>
<evidence type="ECO:0000313" key="3">
    <source>
        <dbReference type="EMBL" id="MBA8887871.1"/>
    </source>
</evidence>
<evidence type="ECO:0000256" key="2">
    <source>
        <dbReference type="SAM" id="MobiDB-lite"/>
    </source>
</evidence>
<keyword evidence="3" id="KW-0328">Glycosyltransferase</keyword>